<proteinExistence type="predicted"/>
<dbReference type="RefSeq" id="WP_164205215.1">
    <property type="nucleotide sequence ID" value="NZ_JAAGMP010001046.1"/>
</dbReference>
<name>A0A7K3S195_9ACTN</name>
<sequence length="81" mass="9396">MRKFLSALTRRKHKPARLPDTVALRQALDSYRGSHDRRDLFEEYAADLLTDLLQLARAEGVDPEALIERAFYYYVTEPVNA</sequence>
<evidence type="ECO:0000313" key="2">
    <source>
        <dbReference type="Proteomes" id="UP000469670"/>
    </source>
</evidence>
<dbReference type="EMBL" id="JAAGMP010001046">
    <property type="protein sequence ID" value="NEC21198.1"/>
    <property type="molecule type" value="Genomic_DNA"/>
</dbReference>
<protein>
    <submittedName>
        <fullName evidence="1">Uncharacterized protein</fullName>
    </submittedName>
</protein>
<accession>A0A7K3S195</accession>
<dbReference type="Proteomes" id="UP000469670">
    <property type="component" value="Unassembled WGS sequence"/>
</dbReference>
<comment type="caution">
    <text evidence="1">The sequence shown here is derived from an EMBL/GenBank/DDBJ whole genome shotgun (WGS) entry which is preliminary data.</text>
</comment>
<organism evidence="1 2">
    <name type="scientific">Streptomyces parvus</name>
    <dbReference type="NCBI Taxonomy" id="66428"/>
    <lineage>
        <taxon>Bacteria</taxon>
        <taxon>Bacillati</taxon>
        <taxon>Actinomycetota</taxon>
        <taxon>Actinomycetes</taxon>
        <taxon>Kitasatosporales</taxon>
        <taxon>Streptomycetaceae</taxon>
        <taxon>Streptomyces</taxon>
    </lineage>
</organism>
<gene>
    <name evidence="1" type="ORF">G3I50_23565</name>
</gene>
<evidence type="ECO:0000313" key="1">
    <source>
        <dbReference type="EMBL" id="NEC21198.1"/>
    </source>
</evidence>
<reference evidence="1 2" key="1">
    <citation type="submission" date="2020-01" db="EMBL/GenBank/DDBJ databases">
        <title>Insect and environment-associated Actinomycetes.</title>
        <authorList>
            <person name="Currrie C."/>
            <person name="Chevrette M."/>
            <person name="Carlson C."/>
            <person name="Stubbendieck R."/>
            <person name="Wendt-Pienkowski E."/>
        </authorList>
    </citation>
    <scope>NUCLEOTIDE SEQUENCE [LARGE SCALE GENOMIC DNA]</scope>
    <source>
        <strain evidence="1 2">SID7590</strain>
    </source>
</reference>
<dbReference type="AlphaFoldDB" id="A0A7K3S195"/>